<dbReference type="InterPro" id="IPR051490">
    <property type="entry name" value="THEM6_lcsJ_thioesterase"/>
</dbReference>
<comment type="similarity">
    <text evidence="1">Belongs to the lcsJ thioesterase family.</text>
</comment>
<dbReference type="OrthoDB" id="265761at2759"/>
<organism evidence="2">
    <name type="scientific">Lichtheimia ramosa</name>
    <dbReference type="NCBI Taxonomy" id="688394"/>
    <lineage>
        <taxon>Eukaryota</taxon>
        <taxon>Fungi</taxon>
        <taxon>Fungi incertae sedis</taxon>
        <taxon>Mucoromycota</taxon>
        <taxon>Mucoromycotina</taxon>
        <taxon>Mucoromycetes</taxon>
        <taxon>Mucorales</taxon>
        <taxon>Lichtheimiaceae</taxon>
        <taxon>Lichtheimia</taxon>
    </lineage>
</organism>
<reference evidence="2" key="1">
    <citation type="journal article" date="2014" name="Genome Announc.">
        <title>De novo whole-genome sequence and genome annotation of Lichtheimia ramosa.</title>
        <authorList>
            <person name="Linde J."/>
            <person name="Schwartze V."/>
            <person name="Binder U."/>
            <person name="Lass-Florl C."/>
            <person name="Voigt K."/>
            <person name="Horn F."/>
        </authorList>
    </citation>
    <scope>NUCLEOTIDE SEQUENCE</scope>
    <source>
        <strain evidence="2">JMRC FSU:6197</strain>
    </source>
</reference>
<dbReference type="AlphaFoldDB" id="A0A077WCC7"/>
<dbReference type="PANTHER" id="PTHR12475:SF4">
    <property type="entry name" value="PROTEIN THEM6"/>
    <property type="match status" value="1"/>
</dbReference>
<dbReference type="Pfam" id="PF13279">
    <property type="entry name" value="4HBT_2"/>
    <property type="match status" value="1"/>
</dbReference>
<evidence type="ECO:0000256" key="1">
    <source>
        <dbReference type="ARBA" id="ARBA00038476"/>
    </source>
</evidence>
<dbReference type="EMBL" id="LK023316">
    <property type="protein sequence ID" value="CDS05376.1"/>
    <property type="molecule type" value="Genomic_DNA"/>
</dbReference>
<dbReference type="SUPFAM" id="SSF54637">
    <property type="entry name" value="Thioesterase/thiol ester dehydrase-isomerase"/>
    <property type="match status" value="1"/>
</dbReference>
<dbReference type="InterPro" id="IPR029069">
    <property type="entry name" value="HotDog_dom_sf"/>
</dbReference>
<name>A0A077WCC7_9FUNG</name>
<sequence>MLSSAKSVSAAIGVPALIIVLSHVKSWPLSYTLRSWWLLRSLVKEANERGLEPEVLFTVVSQKHRCLYDDIDYNQHMVLNIESYEGQQQGLLMFGYRNSTFNKILDFGRIQLLYSIMPRIMMEPHHHIFCHNAGVMTLFKNEIRPWTQYTMQTRVWTWNEKWLWIQHRFLLPDGEVACLAVSKLVFKLITGKTVPPVQVFELCGHDVTDPIAEKRRHHNWQAAAGLLEADKALREDPFSWDDYGPSVTKDGPFVTKASKL</sequence>
<dbReference type="PANTHER" id="PTHR12475">
    <property type="match status" value="1"/>
</dbReference>
<protein>
    <submittedName>
        <fullName evidence="2">Uncharacterized protein</fullName>
    </submittedName>
</protein>
<gene>
    <name evidence="2" type="ORF">LRAMOSA07905</name>
</gene>
<accession>A0A077WCC7</accession>
<proteinExistence type="inferred from homology"/>
<evidence type="ECO:0000313" key="2">
    <source>
        <dbReference type="EMBL" id="CDS05376.1"/>
    </source>
</evidence>